<dbReference type="EMBL" id="CAXLJM020000012">
    <property type="protein sequence ID" value="CAL8077100.1"/>
    <property type="molecule type" value="Genomic_DNA"/>
</dbReference>
<evidence type="ECO:0000313" key="2">
    <source>
        <dbReference type="Proteomes" id="UP001642540"/>
    </source>
</evidence>
<evidence type="ECO:0000313" key="1">
    <source>
        <dbReference type="EMBL" id="CAL8077100.1"/>
    </source>
</evidence>
<proteinExistence type="predicted"/>
<protein>
    <submittedName>
        <fullName evidence="1">Uncharacterized protein</fullName>
    </submittedName>
</protein>
<comment type="caution">
    <text evidence="1">The sequence shown here is derived from an EMBL/GenBank/DDBJ whole genome shotgun (WGS) entry which is preliminary data.</text>
</comment>
<organism evidence="1 2">
    <name type="scientific">Orchesella dallaii</name>
    <dbReference type="NCBI Taxonomy" id="48710"/>
    <lineage>
        <taxon>Eukaryota</taxon>
        <taxon>Metazoa</taxon>
        <taxon>Ecdysozoa</taxon>
        <taxon>Arthropoda</taxon>
        <taxon>Hexapoda</taxon>
        <taxon>Collembola</taxon>
        <taxon>Entomobryomorpha</taxon>
        <taxon>Entomobryoidea</taxon>
        <taxon>Orchesellidae</taxon>
        <taxon>Orchesellinae</taxon>
        <taxon>Orchesella</taxon>
    </lineage>
</organism>
<accession>A0ABP1PTP9</accession>
<dbReference type="Proteomes" id="UP001642540">
    <property type="component" value="Unassembled WGS sequence"/>
</dbReference>
<gene>
    <name evidence="1" type="ORF">ODALV1_LOCUS3698</name>
</gene>
<reference evidence="1 2" key="1">
    <citation type="submission" date="2024-08" db="EMBL/GenBank/DDBJ databases">
        <authorList>
            <person name="Cucini C."/>
            <person name="Frati F."/>
        </authorList>
    </citation>
    <scope>NUCLEOTIDE SEQUENCE [LARGE SCALE GENOMIC DNA]</scope>
</reference>
<keyword evidence="2" id="KW-1185">Reference proteome</keyword>
<sequence>MRNKQSLVAEAREIVKRLKCDHKIMSEFFVVKLREVTEIFEELGLICDKEPFKSCDEKLPADATTRGLFAFLKEYGDFQQKLKKYMIIVKEITDVMCKYRQIDDNADWATLKRKDILELRKLLQKDQG</sequence>
<name>A0ABP1PTP9_9HEXA</name>